<gene>
    <name evidence="2" type="ORF">AFUS01_LOCUS34889</name>
</gene>
<feature type="region of interest" description="Disordered" evidence="1">
    <location>
        <begin position="35"/>
        <end position="74"/>
    </location>
</feature>
<comment type="caution">
    <text evidence="2">The sequence shown here is derived from an EMBL/GenBank/DDBJ whole genome shotgun (WGS) entry which is preliminary data.</text>
</comment>
<keyword evidence="3" id="KW-1185">Reference proteome</keyword>
<accession>A0A8J2PWS1</accession>
<evidence type="ECO:0000313" key="2">
    <source>
        <dbReference type="EMBL" id="CAG7824745.1"/>
    </source>
</evidence>
<proteinExistence type="predicted"/>
<sequence length="333" mass="38073">MSDIQLLFAKSLMHMKLPRTRGILSFRNFRAGDSEKITQSSTRASNNESLQTNKPHRKSNHTYLDLPDPEKEQRSNSYLQNGKLNDLFTLCPSDNSRFLDSSLEKQANLLEVTASAAESSRVASLGPYTSSKIIISKLFEYFENPAKTHNLCRFSIQNDSLELLAYSVSVNGQCNQDLYEISPNKGYVPTGRSLEISVKFLGAEFDLERLTEDEIIIRSFCAGKETTRLVDFIHPKANFDSNFTAIPLKAFFRNPCEILTSNQALSLRPVEMALENDPKFLKARKRLKKLKNRGYCEKIFDRMQTVSENSQKELQKYHKQAQVMRDCGWTNLE</sequence>
<reference evidence="2" key="1">
    <citation type="submission" date="2021-06" db="EMBL/GenBank/DDBJ databases">
        <authorList>
            <person name="Hodson N. C."/>
            <person name="Mongue J. A."/>
            <person name="Jaron S. K."/>
        </authorList>
    </citation>
    <scope>NUCLEOTIDE SEQUENCE</scope>
</reference>
<evidence type="ECO:0000313" key="3">
    <source>
        <dbReference type="Proteomes" id="UP000708208"/>
    </source>
</evidence>
<protein>
    <submittedName>
        <fullName evidence="2">Uncharacterized protein</fullName>
    </submittedName>
</protein>
<organism evidence="2 3">
    <name type="scientific">Allacma fusca</name>
    <dbReference type="NCBI Taxonomy" id="39272"/>
    <lineage>
        <taxon>Eukaryota</taxon>
        <taxon>Metazoa</taxon>
        <taxon>Ecdysozoa</taxon>
        <taxon>Arthropoda</taxon>
        <taxon>Hexapoda</taxon>
        <taxon>Collembola</taxon>
        <taxon>Symphypleona</taxon>
        <taxon>Sminthuridae</taxon>
        <taxon>Allacma</taxon>
    </lineage>
</organism>
<feature type="compositionally biased region" description="Polar residues" evidence="1">
    <location>
        <begin position="37"/>
        <end position="53"/>
    </location>
</feature>
<evidence type="ECO:0000256" key="1">
    <source>
        <dbReference type="SAM" id="MobiDB-lite"/>
    </source>
</evidence>
<dbReference type="Proteomes" id="UP000708208">
    <property type="component" value="Unassembled WGS sequence"/>
</dbReference>
<name>A0A8J2PWS1_9HEXA</name>
<dbReference type="AlphaFoldDB" id="A0A8J2PWS1"/>
<dbReference type="EMBL" id="CAJVCH010533827">
    <property type="protein sequence ID" value="CAG7824745.1"/>
    <property type="molecule type" value="Genomic_DNA"/>
</dbReference>